<evidence type="ECO:0008006" key="3">
    <source>
        <dbReference type="Google" id="ProtNLM"/>
    </source>
</evidence>
<dbReference type="AlphaFoldDB" id="A0A975HAK7"/>
<evidence type="ECO:0000313" key="2">
    <source>
        <dbReference type="Proteomes" id="UP000663920"/>
    </source>
</evidence>
<sequence>MFLRNFSFLILILFCISCDKLSFKKKANKQVLDTVVNFSSVDTYPSFKVCDSLIEKAQQEDCFRNTIHKKIGEELQKYEFAIKDSIFEVVIVNLLINSNGNIELETIESSEIIKQELPKLDSILKISIQQIPTIYPAIKRGIPVTTKYRLPIQIQLKE</sequence>
<evidence type="ECO:0000313" key="1">
    <source>
        <dbReference type="EMBL" id="QTE24540.1"/>
    </source>
</evidence>
<dbReference type="KEGG" id="pcea:J3359_15305"/>
<proteinExistence type="predicted"/>
<dbReference type="EMBL" id="CP071869">
    <property type="protein sequence ID" value="QTE24540.1"/>
    <property type="molecule type" value="Genomic_DNA"/>
</dbReference>
<protein>
    <recommendedName>
        <fullName evidence="3">TonB C-terminal domain-containing protein</fullName>
    </recommendedName>
</protein>
<accession>A0A975HAK7</accession>
<keyword evidence="2" id="KW-1185">Reference proteome</keyword>
<reference evidence="1 2" key="1">
    <citation type="submission" date="2021-03" db="EMBL/GenBank/DDBJ databases">
        <title>Complete genome of Polaribacter_sp.SM13.</title>
        <authorList>
            <person name="Jeong S.W."/>
            <person name="Bae J.W."/>
        </authorList>
    </citation>
    <scope>NUCLEOTIDE SEQUENCE [LARGE SCALE GENOMIC DNA]</scope>
    <source>
        <strain evidence="1 2">SM13</strain>
    </source>
</reference>
<gene>
    <name evidence="1" type="ORF">J3359_15305</name>
</gene>
<dbReference type="Proteomes" id="UP000663920">
    <property type="component" value="Chromosome"/>
</dbReference>
<name>A0A975HAK7_9FLAO</name>
<organism evidence="1 2">
    <name type="scientific">Polaribacter cellanae</name>
    <dbReference type="NCBI Taxonomy" id="2818493"/>
    <lineage>
        <taxon>Bacteria</taxon>
        <taxon>Pseudomonadati</taxon>
        <taxon>Bacteroidota</taxon>
        <taxon>Flavobacteriia</taxon>
        <taxon>Flavobacteriales</taxon>
        <taxon>Flavobacteriaceae</taxon>
    </lineage>
</organism>